<dbReference type="WBParaSite" id="PS1159_v2.g1533.t1">
    <property type="protein sequence ID" value="PS1159_v2.g1533.t1"/>
    <property type="gene ID" value="PS1159_v2.g1533"/>
</dbReference>
<accession>A0AC35F9Y0</accession>
<organism evidence="1 2">
    <name type="scientific">Panagrolaimus sp. PS1159</name>
    <dbReference type="NCBI Taxonomy" id="55785"/>
    <lineage>
        <taxon>Eukaryota</taxon>
        <taxon>Metazoa</taxon>
        <taxon>Ecdysozoa</taxon>
        <taxon>Nematoda</taxon>
        <taxon>Chromadorea</taxon>
        <taxon>Rhabditida</taxon>
        <taxon>Tylenchina</taxon>
        <taxon>Panagrolaimomorpha</taxon>
        <taxon>Panagrolaimoidea</taxon>
        <taxon>Panagrolaimidae</taxon>
        <taxon>Panagrolaimus</taxon>
    </lineage>
</organism>
<evidence type="ECO:0000313" key="1">
    <source>
        <dbReference type="Proteomes" id="UP000887580"/>
    </source>
</evidence>
<evidence type="ECO:0000313" key="2">
    <source>
        <dbReference type="WBParaSite" id="PS1159_v2.g1533.t1"/>
    </source>
</evidence>
<proteinExistence type="predicted"/>
<name>A0AC35F9Y0_9BILA</name>
<protein>
    <submittedName>
        <fullName evidence="2">Phosphatidylinositol-3,4,5-trisphosphate 3-phosphatase</fullName>
    </submittedName>
</protein>
<sequence>MDEKCFGEMNAISQPQNVRIEQHSSSSIRLEATSSSAPTTTSVHSSSSSSSSSQHQQQQPQAVSLTQTDKAHHGSTSTTFSTVSTLSSSTSTSEQGGDSSASSSGVATMSSNDHIPCSNINGANNLLTSGSPSSSSNPSPTLVPLHLDTFTKKNSGFGIGFFANRSISQIEKNSSNECNKALEPPGISQRCSSRASSGKNSPLPQLTSPQPASVFSAESAKEMICVPLRTMVSQNRRRFQSDGFNLDLTYITDRIIAMGYPADTAESLYRNNMKHIVKFLEKFHPDKYKVFNLRGQYAYDEKNFHYRVVSYEMKDHHPPRLELMAPFCREVHDHLEKDPTNVVAVHCKAGKGRTGVMICAYLYYIKFFENPRQIMDYYSIVRTHNNKGVTIPSQRRYVYYFSHLRDKQLNYLPLKIELVGIYIERPPKTRALLGKGSINLRVANGDIDVFHGAELSLSSDDYDREDEMWAKYPNMIGEDSYDPYNPQPGKDCISRRCYGWTVPSNARVFLEGDIRVDIVKSPPLSFIARKPDKIGHIWFNTMFTCPSFCGGAYIHGDEAFPYPDDGATIVSKVTKQKSSTTENPMDDIPKSSSVSEHRVHSTSSFSASVPNSPPCQKLNFQLGMPNRASAPDGESVDSPPAAMPSSTRSGSRTPSIGQHKSSSNGLKLNGMAKKLVVALEPKKAIRHSDRSSAGQDVKCERWSSQDGGIAIKKNDLMDATKPSRASLDCVTDYENNENEAIIVRKPPGLDGHCPEESLQHIYPNGNAPRHNIEEMLRVAYRKNLIKDGYNARRLSVPKEGNLMPKAENSSSRPLVGGPFCLMRKPDEHVSTYPVMEIDRAYKNKEIDCGFKIHIVTRYEKDSKKHETMKGKKYAEEAKRFKGTGTVSSESSDQNDDNSSIENSDIKNDPHLKKFFFRQRVTSASKHPNYRYNCSLYKTETLSGNRIAIKTDRPTIEENLNELRNDSIGSNLDTENSSPQSDTTIIPAVHGRSATISTTGEESLKQLEVAPTKPTLRTRSARSATIDKSIKKQSMASNTSDDVHPSDCSWTSSSTSSSCRSLDEAEDNDANSSNSDSATIRRPAESFSDDKRQI</sequence>
<dbReference type="Proteomes" id="UP000887580">
    <property type="component" value="Unplaced"/>
</dbReference>
<reference evidence="2" key="1">
    <citation type="submission" date="2022-11" db="UniProtKB">
        <authorList>
            <consortium name="WormBaseParasite"/>
        </authorList>
    </citation>
    <scope>IDENTIFICATION</scope>
</reference>